<dbReference type="WBParaSite" id="Gr19_v10_g488.t1">
    <property type="protein sequence ID" value="Gr19_v10_g488.t1"/>
    <property type="gene ID" value="Gr19_v10_g488"/>
</dbReference>
<dbReference type="InterPro" id="IPR014001">
    <property type="entry name" value="Helicase_ATP-bd"/>
</dbReference>
<evidence type="ECO:0000259" key="9">
    <source>
        <dbReference type="PROSITE" id="PS51195"/>
    </source>
</evidence>
<evidence type="ECO:0000313" key="10">
    <source>
        <dbReference type="Proteomes" id="UP000887572"/>
    </source>
</evidence>
<dbReference type="SUPFAM" id="SSF52540">
    <property type="entry name" value="P-loop containing nucleoside triphosphate hydrolases"/>
    <property type="match status" value="1"/>
</dbReference>
<keyword evidence="10" id="KW-1185">Reference proteome</keyword>
<evidence type="ECO:0000256" key="6">
    <source>
        <dbReference type="PROSITE-ProRule" id="PRU00552"/>
    </source>
</evidence>
<dbReference type="GO" id="GO:0003676">
    <property type="term" value="F:nucleic acid binding"/>
    <property type="evidence" value="ECO:0007669"/>
    <property type="project" value="InterPro"/>
</dbReference>
<keyword evidence="4" id="KW-0347">Helicase</keyword>
<dbReference type="InterPro" id="IPR011545">
    <property type="entry name" value="DEAD/DEAH_box_helicase_dom"/>
</dbReference>
<evidence type="ECO:0000256" key="1">
    <source>
        <dbReference type="ARBA" id="ARBA00012552"/>
    </source>
</evidence>
<reference evidence="11" key="1">
    <citation type="submission" date="2022-11" db="UniProtKB">
        <authorList>
            <consortium name="WormBaseParasite"/>
        </authorList>
    </citation>
    <scope>IDENTIFICATION</scope>
</reference>
<evidence type="ECO:0000256" key="7">
    <source>
        <dbReference type="SAM" id="MobiDB-lite"/>
    </source>
</evidence>
<dbReference type="PROSITE" id="PS51195">
    <property type="entry name" value="Q_MOTIF"/>
    <property type="match status" value="1"/>
</dbReference>
<evidence type="ECO:0000256" key="4">
    <source>
        <dbReference type="ARBA" id="ARBA00022806"/>
    </source>
</evidence>
<dbReference type="AlphaFoldDB" id="A0A914HX97"/>
<dbReference type="Proteomes" id="UP000887572">
    <property type="component" value="Unplaced"/>
</dbReference>
<feature type="compositionally biased region" description="Basic and acidic residues" evidence="7">
    <location>
        <begin position="29"/>
        <end position="50"/>
    </location>
</feature>
<sequence length="397" mass="45587">MIKNYANCQRKSDRNRERSSRRSRSRSRSPRERDRRSKDSRTDRERDRDLRKRKVLDIGEIVNIPDKSKLNEKLDEEIRKRREKVERWREQQKKLQETKADEADATTAEAREEKPSSSWTLEGEDDEEEEEEIENGNGSDGNNATPANGESVDERDMSVDAGDVESELDPLDAYMAEISHKNKGGEEKKARVLIIGAVSKSAPNKGDILEPEEETVPITDELDIEQTASSLLAKGRMLPQTDHTKVYYREFRKDFYVEVAEIAQMSKKEVDEYRQELDEINVRGKNVPKPIKNWSQCGVDLKMLNLLKLHNYTKPTPIQAQAIPSIMSGRDLIGIAKTGSGKTLAFLIPMFRHVMDQERLYDMDGPIAMIMSPTRELALQTWKEANKFARNLGLHVN</sequence>
<name>A0A914HX97_GLORO</name>
<evidence type="ECO:0000256" key="3">
    <source>
        <dbReference type="ARBA" id="ARBA00022801"/>
    </source>
</evidence>
<dbReference type="GO" id="GO:0003724">
    <property type="term" value="F:RNA helicase activity"/>
    <property type="evidence" value="ECO:0007669"/>
    <property type="project" value="UniProtKB-EC"/>
</dbReference>
<proteinExistence type="predicted"/>
<keyword evidence="5" id="KW-0067">ATP-binding</keyword>
<keyword evidence="2" id="KW-0547">Nucleotide-binding</keyword>
<dbReference type="PANTHER" id="PTHR47958">
    <property type="entry name" value="ATP-DEPENDENT RNA HELICASE DBP3"/>
    <property type="match status" value="1"/>
</dbReference>
<dbReference type="GO" id="GO:0016787">
    <property type="term" value="F:hydrolase activity"/>
    <property type="evidence" value="ECO:0007669"/>
    <property type="project" value="UniProtKB-KW"/>
</dbReference>
<feature type="compositionally biased region" description="Acidic residues" evidence="7">
    <location>
        <begin position="122"/>
        <end position="134"/>
    </location>
</feature>
<dbReference type="PROSITE" id="PS51192">
    <property type="entry name" value="HELICASE_ATP_BIND_1"/>
    <property type="match status" value="1"/>
</dbReference>
<protein>
    <recommendedName>
        <fullName evidence="1">RNA helicase</fullName>
        <ecNumber evidence="1">3.6.4.13</ecNumber>
    </recommendedName>
</protein>
<dbReference type="InterPro" id="IPR014014">
    <property type="entry name" value="RNA_helicase_DEAD_Q_motif"/>
</dbReference>
<evidence type="ECO:0000256" key="5">
    <source>
        <dbReference type="ARBA" id="ARBA00022840"/>
    </source>
</evidence>
<accession>A0A914HX97</accession>
<feature type="region of interest" description="Disordered" evidence="7">
    <location>
        <begin position="1"/>
        <end position="157"/>
    </location>
</feature>
<evidence type="ECO:0000259" key="8">
    <source>
        <dbReference type="PROSITE" id="PS51192"/>
    </source>
</evidence>
<feature type="compositionally biased region" description="Basic and acidic residues" evidence="7">
    <location>
        <begin position="10"/>
        <end position="20"/>
    </location>
</feature>
<evidence type="ECO:0000313" key="11">
    <source>
        <dbReference type="WBParaSite" id="Gr19_v10_g488.t1"/>
    </source>
</evidence>
<organism evidence="10 11">
    <name type="scientific">Globodera rostochiensis</name>
    <name type="common">Golden nematode worm</name>
    <name type="synonym">Heterodera rostochiensis</name>
    <dbReference type="NCBI Taxonomy" id="31243"/>
    <lineage>
        <taxon>Eukaryota</taxon>
        <taxon>Metazoa</taxon>
        <taxon>Ecdysozoa</taxon>
        <taxon>Nematoda</taxon>
        <taxon>Chromadorea</taxon>
        <taxon>Rhabditida</taxon>
        <taxon>Tylenchina</taxon>
        <taxon>Tylenchomorpha</taxon>
        <taxon>Tylenchoidea</taxon>
        <taxon>Heteroderidae</taxon>
        <taxon>Heteroderinae</taxon>
        <taxon>Globodera</taxon>
    </lineage>
</organism>
<dbReference type="EC" id="3.6.4.13" evidence="1"/>
<feature type="short sequence motif" description="Q motif" evidence="6">
    <location>
        <begin position="292"/>
        <end position="320"/>
    </location>
</feature>
<feature type="domain" description="DEAD-box RNA helicase Q" evidence="9">
    <location>
        <begin position="292"/>
        <end position="320"/>
    </location>
</feature>
<dbReference type="Gene3D" id="3.40.50.300">
    <property type="entry name" value="P-loop containing nucleotide triphosphate hydrolases"/>
    <property type="match status" value="1"/>
</dbReference>
<feature type="compositionally biased region" description="Basic and acidic residues" evidence="7">
    <location>
        <begin position="66"/>
        <end position="102"/>
    </location>
</feature>
<dbReference type="GO" id="GO:0005524">
    <property type="term" value="F:ATP binding"/>
    <property type="evidence" value="ECO:0007669"/>
    <property type="project" value="UniProtKB-KW"/>
</dbReference>
<dbReference type="Pfam" id="PF00270">
    <property type="entry name" value="DEAD"/>
    <property type="match status" value="1"/>
</dbReference>
<evidence type="ECO:0000256" key="2">
    <source>
        <dbReference type="ARBA" id="ARBA00022741"/>
    </source>
</evidence>
<feature type="domain" description="Helicase ATP-binding" evidence="8">
    <location>
        <begin position="323"/>
        <end position="397"/>
    </location>
</feature>
<keyword evidence="3" id="KW-0378">Hydrolase</keyword>
<dbReference type="InterPro" id="IPR027417">
    <property type="entry name" value="P-loop_NTPase"/>
</dbReference>